<name>A0A0T9TET8_YERAE</name>
<reference evidence="2 5" key="1">
    <citation type="journal article" date="2015" name="Genome Announc.">
        <title>De Novo Genome Sequence of Yersinia aleksiciae Y159T.</title>
        <authorList>
            <person name="Sprague L.D."/>
            <person name="Neubauer H."/>
        </authorList>
    </citation>
    <scope>NUCLEOTIDE SEQUENCE [LARGE SCALE GENOMIC DNA]</scope>
    <source>
        <strain evidence="2 5">159</strain>
    </source>
</reference>
<reference evidence="3" key="3">
    <citation type="submission" date="2015-03" db="EMBL/GenBank/DDBJ databases">
        <authorList>
            <person name="Murphy D."/>
        </authorList>
    </citation>
    <scope>NUCLEOTIDE SEQUENCE [LARGE SCALE GENOMIC DNA]</scope>
    <source>
        <strain evidence="3">IP27925</strain>
    </source>
</reference>
<feature type="transmembrane region" description="Helical" evidence="1">
    <location>
        <begin position="76"/>
        <end position="105"/>
    </location>
</feature>
<evidence type="ECO:0000256" key="1">
    <source>
        <dbReference type="SAM" id="Phobius"/>
    </source>
</evidence>
<keyword evidence="5" id="KW-1185">Reference proteome</keyword>
<dbReference type="RefSeq" id="WP_048616157.1">
    <property type="nucleotide sequence ID" value="NZ_CABHQI010000049.1"/>
</dbReference>
<dbReference type="OrthoDB" id="6614079at2"/>
<dbReference type="KEGG" id="yak:ACZ76_01475"/>
<dbReference type="AlphaFoldDB" id="A0A0T9TET8"/>
<gene>
    <name evidence="2" type="ORF">ACZ76_01475</name>
    <name evidence="3" type="ORF">ERS008460_00854</name>
</gene>
<organism evidence="3 4">
    <name type="scientific">Yersinia aleksiciae</name>
    <dbReference type="NCBI Taxonomy" id="263819"/>
    <lineage>
        <taxon>Bacteria</taxon>
        <taxon>Pseudomonadati</taxon>
        <taxon>Pseudomonadota</taxon>
        <taxon>Gammaproteobacteria</taxon>
        <taxon>Enterobacterales</taxon>
        <taxon>Yersiniaceae</taxon>
        <taxon>Yersinia</taxon>
    </lineage>
</organism>
<evidence type="ECO:0000313" key="3">
    <source>
        <dbReference type="EMBL" id="CNK77996.1"/>
    </source>
</evidence>
<accession>A0A0T9TET8</accession>
<dbReference type="GeneID" id="61903893"/>
<protein>
    <submittedName>
        <fullName evidence="3">Uncharacterized protein</fullName>
    </submittedName>
</protein>
<keyword evidence="1" id="KW-0472">Membrane</keyword>
<evidence type="ECO:0000313" key="5">
    <source>
        <dbReference type="Proteomes" id="UP000069914"/>
    </source>
</evidence>
<feature type="transmembrane region" description="Helical" evidence="1">
    <location>
        <begin position="12"/>
        <end position="36"/>
    </location>
</feature>
<evidence type="ECO:0000313" key="4">
    <source>
        <dbReference type="Proteomes" id="UP000040088"/>
    </source>
</evidence>
<dbReference type="EMBL" id="CP011975">
    <property type="protein sequence ID" value="AKP32315.1"/>
    <property type="molecule type" value="Genomic_DNA"/>
</dbReference>
<evidence type="ECO:0000313" key="2">
    <source>
        <dbReference type="EMBL" id="AKP32315.1"/>
    </source>
</evidence>
<keyword evidence="1" id="KW-1133">Transmembrane helix</keyword>
<dbReference type="Proteomes" id="UP000069914">
    <property type="component" value="Chromosome"/>
</dbReference>
<feature type="transmembrane region" description="Helical" evidence="1">
    <location>
        <begin position="42"/>
        <end position="64"/>
    </location>
</feature>
<sequence length="110" mass="12395">MAFFKNLVTGKFSLAFTFWGIGVFGSLLLGGMGVVAVQLNFYLFYVILFFRFLLSVMVLSGITFTLRKNKITFLGVLAWIVFLIQVLILMVFNFYLIIGLAQFVLSKVTG</sequence>
<dbReference type="EMBL" id="CQEM01000003">
    <property type="protein sequence ID" value="CNK77996.1"/>
    <property type="molecule type" value="Genomic_DNA"/>
</dbReference>
<keyword evidence="1" id="KW-0812">Transmembrane</keyword>
<reference evidence="4" key="2">
    <citation type="submission" date="2015-03" db="EMBL/GenBank/DDBJ databases">
        <authorList>
            <consortium name="Pathogen Informatics"/>
        </authorList>
    </citation>
    <scope>NUCLEOTIDE SEQUENCE [LARGE SCALE GENOMIC DNA]</scope>
    <source>
        <strain evidence="4">IP27925</strain>
    </source>
</reference>
<dbReference type="Proteomes" id="UP000040088">
    <property type="component" value="Unassembled WGS sequence"/>
</dbReference>
<proteinExistence type="predicted"/>